<dbReference type="PaxDb" id="2903-EOD22939"/>
<dbReference type="EnsemblProtists" id="EOD22939">
    <property type="protein sequence ID" value="EOD22939"/>
    <property type="gene ID" value="EMIHUDRAFT_447732"/>
</dbReference>
<keyword evidence="3" id="KW-1185">Reference proteome</keyword>
<dbReference type="Proteomes" id="UP000013827">
    <property type="component" value="Unassembled WGS sequence"/>
</dbReference>
<protein>
    <submittedName>
        <fullName evidence="2">Uncharacterized protein</fullName>
    </submittedName>
</protein>
<reference evidence="2" key="2">
    <citation type="submission" date="2024-10" db="UniProtKB">
        <authorList>
            <consortium name="EnsemblProtists"/>
        </authorList>
    </citation>
    <scope>IDENTIFICATION</scope>
</reference>
<reference evidence="3" key="1">
    <citation type="journal article" date="2013" name="Nature">
        <title>Pan genome of the phytoplankton Emiliania underpins its global distribution.</title>
        <authorList>
            <person name="Read B.A."/>
            <person name="Kegel J."/>
            <person name="Klute M.J."/>
            <person name="Kuo A."/>
            <person name="Lefebvre S.C."/>
            <person name="Maumus F."/>
            <person name="Mayer C."/>
            <person name="Miller J."/>
            <person name="Monier A."/>
            <person name="Salamov A."/>
            <person name="Young J."/>
            <person name="Aguilar M."/>
            <person name="Claverie J.M."/>
            <person name="Frickenhaus S."/>
            <person name="Gonzalez K."/>
            <person name="Herman E.K."/>
            <person name="Lin Y.C."/>
            <person name="Napier J."/>
            <person name="Ogata H."/>
            <person name="Sarno A.F."/>
            <person name="Shmutz J."/>
            <person name="Schroeder D."/>
            <person name="de Vargas C."/>
            <person name="Verret F."/>
            <person name="von Dassow P."/>
            <person name="Valentin K."/>
            <person name="Van de Peer Y."/>
            <person name="Wheeler G."/>
            <person name="Dacks J.B."/>
            <person name="Delwiche C.F."/>
            <person name="Dyhrman S.T."/>
            <person name="Glockner G."/>
            <person name="John U."/>
            <person name="Richards T."/>
            <person name="Worden A.Z."/>
            <person name="Zhang X."/>
            <person name="Grigoriev I.V."/>
            <person name="Allen A.E."/>
            <person name="Bidle K."/>
            <person name="Borodovsky M."/>
            <person name="Bowler C."/>
            <person name="Brownlee C."/>
            <person name="Cock J.M."/>
            <person name="Elias M."/>
            <person name="Gladyshev V.N."/>
            <person name="Groth M."/>
            <person name="Guda C."/>
            <person name="Hadaegh A."/>
            <person name="Iglesias-Rodriguez M.D."/>
            <person name="Jenkins J."/>
            <person name="Jones B.M."/>
            <person name="Lawson T."/>
            <person name="Leese F."/>
            <person name="Lindquist E."/>
            <person name="Lobanov A."/>
            <person name="Lomsadze A."/>
            <person name="Malik S.B."/>
            <person name="Marsh M.E."/>
            <person name="Mackinder L."/>
            <person name="Mock T."/>
            <person name="Mueller-Roeber B."/>
            <person name="Pagarete A."/>
            <person name="Parker M."/>
            <person name="Probert I."/>
            <person name="Quesneville H."/>
            <person name="Raines C."/>
            <person name="Rensing S.A."/>
            <person name="Riano-Pachon D.M."/>
            <person name="Richier S."/>
            <person name="Rokitta S."/>
            <person name="Shiraiwa Y."/>
            <person name="Soanes D.M."/>
            <person name="van der Giezen M."/>
            <person name="Wahlund T.M."/>
            <person name="Williams B."/>
            <person name="Wilson W."/>
            <person name="Wolfe G."/>
            <person name="Wurch L.L."/>
        </authorList>
    </citation>
    <scope>NUCLEOTIDE SEQUENCE</scope>
</reference>
<feature type="region of interest" description="Disordered" evidence="1">
    <location>
        <begin position="81"/>
        <end position="117"/>
    </location>
</feature>
<accession>A0A0D3JHF4</accession>
<dbReference type="AlphaFoldDB" id="A0A0D3JHF4"/>
<dbReference type="HOGENOM" id="CLU_2089368_0_0_1"/>
<evidence type="ECO:0000256" key="1">
    <source>
        <dbReference type="SAM" id="MobiDB-lite"/>
    </source>
</evidence>
<dbReference type="GeneID" id="17268486"/>
<evidence type="ECO:0000313" key="2">
    <source>
        <dbReference type="EnsemblProtists" id="EOD22939"/>
    </source>
</evidence>
<dbReference type="KEGG" id="ehx:EMIHUDRAFT_447732"/>
<proteinExistence type="predicted"/>
<dbReference type="RefSeq" id="XP_005775368.1">
    <property type="nucleotide sequence ID" value="XM_005775311.1"/>
</dbReference>
<organism evidence="2 3">
    <name type="scientific">Emiliania huxleyi (strain CCMP1516)</name>
    <dbReference type="NCBI Taxonomy" id="280463"/>
    <lineage>
        <taxon>Eukaryota</taxon>
        <taxon>Haptista</taxon>
        <taxon>Haptophyta</taxon>
        <taxon>Prymnesiophyceae</taxon>
        <taxon>Isochrysidales</taxon>
        <taxon>Noelaerhabdaceae</taxon>
        <taxon>Emiliania</taxon>
    </lineage>
</organism>
<sequence length="117" mass="12900">MRGFLFVRGPGCLVESLVGHMPVSTAKHPINESLNANVGQRTFLIPPPSSTSNKIGFQTISLWGLCIVVLGVCYYFEQKEEGSKPRPLPDDVQRVMPNGSWLMRDGSIRPASDGEKR</sequence>
<name>A0A0D3JHF4_EMIH1</name>
<feature type="compositionally biased region" description="Basic and acidic residues" evidence="1">
    <location>
        <begin position="81"/>
        <end position="93"/>
    </location>
</feature>
<evidence type="ECO:0000313" key="3">
    <source>
        <dbReference type="Proteomes" id="UP000013827"/>
    </source>
</evidence>